<reference evidence="1 2" key="1">
    <citation type="submission" date="2023-04" db="EMBL/GenBank/DDBJ databases">
        <title>Complete genome sequence of Alisedimentitalea scapharcae.</title>
        <authorList>
            <person name="Rong J.-C."/>
            <person name="Yi M.-L."/>
            <person name="Zhao Q."/>
        </authorList>
    </citation>
    <scope>NUCLEOTIDE SEQUENCE [LARGE SCALE GENOMIC DNA]</scope>
    <source>
        <strain evidence="1 2">KCTC 42119</strain>
    </source>
</reference>
<accession>A0ABZ2XTP7</accession>
<dbReference type="EMBL" id="CP123584">
    <property type="protein sequence ID" value="WZK89053.1"/>
    <property type="molecule type" value="Genomic_DNA"/>
</dbReference>
<evidence type="ECO:0000313" key="2">
    <source>
        <dbReference type="Proteomes" id="UP001623232"/>
    </source>
</evidence>
<protein>
    <submittedName>
        <fullName evidence="1">Uncharacterized protein</fullName>
    </submittedName>
</protein>
<gene>
    <name evidence="1" type="ORF">QEZ52_00445</name>
</gene>
<sequence>MLTTIETLLPNSGFDRKAEMRRIAILGDVQHIAKSVWSWGLGASKTPTMEATVNYYGNSRCAPHERVLAVHDYFADFVPSGRLEDLSKYSRDDLRALMITIRDASAKQEKAVRARMSDARFLDLLPLAAE</sequence>
<name>A0ABZ2XTP7_9RHOB</name>
<proteinExistence type="predicted"/>
<evidence type="ECO:0000313" key="1">
    <source>
        <dbReference type="EMBL" id="WZK89053.1"/>
    </source>
</evidence>
<keyword evidence="2" id="KW-1185">Reference proteome</keyword>
<dbReference type="RefSeq" id="WP_406646922.1">
    <property type="nucleotide sequence ID" value="NZ_CP123584.1"/>
</dbReference>
<organism evidence="1 2">
    <name type="scientific">Aliisedimentitalea scapharcae</name>
    <dbReference type="NCBI Taxonomy" id="1524259"/>
    <lineage>
        <taxon>Bacteria</taxon>
        <taxon>Pseudomonadati</taxon>
        <taxon>Pseudomonadota</taxon>
        <taxon>Alphaproteobacteria</taxon>
        <taxon>Rhodobacterales</taxon>
        <taxon>Roseobacteraceae</taxon>
        <taxon>Aliisedimentitalea</taxon>
    </lineage>
</organism>
<dbReference type="Proteomes" id="UP001623232">
    <property type="component" value="Chromosome"/>
</dbReference>